<organism evidence="2 3">
    <name type="scientific">Roseofilum casamattae BLCC-M143</name>
    <dbReference type="NCBI Taxonomy" id="3022442"/>
    <lineage>
        <taxon>Bacteria</taxon>
        <taxon>Bacillati</taxon>
        <taxon>Cyanobacteriota</taxon>
        <taxon>Cyanophyceae</taxon>
        <taxon>Desertifilales</taxon>
        <taxon>Desertifilaceae</taxon>
        <taxon>Roseofilum</taxon>
        <taxon>Roseofilum casamattae</taxon>
    </lineage>
</organism>
<accession>A0ABT7BUD0</accession>
<keyword evidence="3" id="KW-1185">Reference proteome</keyword>
<sequence>MQIIYPGDYFSARQVEESYASEAELCRQHGFAVNTFESMTNPGTARLEASQKILYRGWMLSREDYSSFEAAAIRQSATLVTTSEQYLSAHYLPRWYPLLADYTPETVIIENERIEDAIDIVQGLCWSQFFVKDFVKSLKTAGGSVIRSAEELPHLIAQMQNFRGAIEGGLCIRRFEAFIPETEIRYFAVGGRGFAPSEGEAIPEVVAIAAERIESPFFSVDIAKREDGTLRIVEIGDGQVSDTTGWDMNRFVNLILKRLETEFLRVPKTDIDSG</sequence>
<dbReference type="EMBL" id="JAQOSQ010000004">
    <property type="protein sequence ID" value="MDJ1182793.1"/>
    <property type="molecule type" value="Genomic_DNA"/>
</dbReference>
<feature type="domain" description="ATP-grasp" evidence="1">
    <location>
        <begin position="128"/>
        <end position="251"/>
    </location>
</feature>
<gene>
    <name evidence="2" type="ORF">PMH09_06250</name>
</gene>
<name>A0ABT7BUD0_9CYAN</name>
<dbReference type="Pfam" id="PF14243">
    <property type="entry name" value="R2K_3"/>
    <property type="match status" value="1"/>
</dbReference>
<dbReference type="RefSeq" id="WP_283757446.1">
    <property type="nucleotide sequence ID" value="NZ_JAQOSQ010000004.1"/>
</dbReference>
<proteinExistence type="predicted"/>
<protein>
    <submittedName>
        <fullName evidence="2">ATP-grasp domain-containing protein</fullName>
    </submittedName>
</protein>
<evidence type="ECO:0000313" key="2">
    <source>
        <dbReference type="EMBL" id="MDJ1182793.1"/>
    </source>
</evidence>
<evidence type="ECO:0000259" key="1">
    <source>
        <dbReference type="Pfam" id="PF14243"/>
    </source>
</evidence>
<dbReference type="InterPro" id="IPR025643">
    <property type="entry name" value="R2K_3"/>
</dbReference>
<dbReference type="Proteomes" id="UP001232992">
    <property type="component" value="Unassembled WGS sequence"/>
</dbReference>
<comment type="caution">
    <text evidence="2">The sequence shown here is derived from an EMBL/GenBank/DDBJ whole genome shotgun (WGS) entry which is preliminary data.</text>
</comment>
<reference evidence="2 3" key="1">
    <citation type="submission" date="2023-01" db="EMBL/GenBank/DDBJ databases">
        <title>Novel diversity within Roseofilum (Cyanobacteria; Desertifilaceae) from marine benthic mats with descriptions of four novel species.</title>
        <authorList>
            <person name="Wang Y."/>
            <person name="Berthold D.E."/>
            <person name="Hu J."/>
            <person name="Lefler F.W."/>
            <person name="Laughinghouse H.D. IV."/>
        </authorList>
    </citation>
    <scope>NUCLEOTIDE SEQUENCE [LARGE SCALE GENOMIC DNA]</scope>
    <source>
        <strain evidence="2 3">BLCC-M143</strain>
    </source>
</reference>
<evidence type="ECO:0000313" key="3">
    <source>
        <dbReference type="Proteomes" id="UP001232992"/>
    </source>
</evidence>